<comment type="caution">
    <text evidence="2">The sequence shown here is derived from an EMBL/GenBank/DDBJ whole genome shotgun (WGS) entry which is preliminary data.</text>
</comment>
<organism evidence="2 3">
    <name type="scientific">Billgrantia ethanolica</name>
    <dbReference type="NCBI Taxonomy" id="2733486"/>
    <lineage>
        <taxon>Bacteria</taxon>
        <taxon>Pseudomonadati</taxon>
        <taxon>Pseudomonadota</taxon>
        <taxon>Gammaproteobacteria</taxon>
        <taxon>Oceanospirillales</taxon>
        <taxon>Halomonadaceae</taxon>
        <taxon>Billgrantia</taxon>
    </lineage>
</organism>
<sequence length="114" mass="13202">MEQIDWTAARFFFDLVQVAFMLLVSVYVWWTNKHRATSSALRAVNTRMDKIDRHITQVENRVSSRPGYGEIDKLRSELAETNRGMAQVSAQLQSTTALLNRLHEYMLQEKGNGR</sequence>
<dbReference type="RefSeq" id="WP_234270868.1">
    <property type="nucleotide sequence ID" value="NZ_JABFTX010000003.1"/>
</dbReference>
<gene>
    <name evidence="2" type="ORF">HOP53_15465</name>
</gene>
<dbReference type="InterPro" id="IPR020269">
    <property type="entry name" value="Phage_Mu_Releasin"/>
</dbReference>
<dbReference type="Proteomes" id="UP001320168">
    <property type="component" value="Unassembled WGS sequence"/>
</dbReference>
<keyword evidence="3" id="KW-1185">Reference proteome</keyword>
<keyword evidence="1" id="KW-0812">Transmembrane</keyword>
<keyword evidence="1" id="KW-1133">Transmembrane helix</keyword>
<evidence type="ECO:0000313" key="2">
    <source>
        <dbReference type="EMBL" id="MCE8004237.1"/>
    </source>
</evidence>
<dbReference type="Pfam" id="PF10805">
    <property type="entry name" value="DUF2730"/>
    <property type="match status" value="1"/>
</dbReference>
<evidence type="ECO:0000313" key="3">
    <source>
        <dbReference type="Proteomes" id="UP001320168"/>
    </source>
</evidence>
<keyword evidence="1" id="KW-0472">Membrane</keyword>
<evidence type="ECO:0000256" key="1">
    <source>
        <dbReference type="SAM" id="Phobius"/>
    </source>
</evidence>
<proteinExistence type="predicted"/>
<name>A0ABS9A6T5_9GAMM</name>
<reference evidence="2 3" key="1">
    <citation type="journal article" date="2021" name="Front. Microbiol.">
        <title>Aerobic Denitrification and Heterotrophic Sulfur Oxidation in the Genus Halomonas Revealed by Six Novel Species Characterizations and Genome-Based Analysis.</title>
        <authorList>
            <person name="Wang L."/>
            <person name="Shao Z."/>
        </authorList>
    </citation>
    <scope>NUCLEOTIDE SEQUENCE [LARGE SCALE GENOMIC DNA]</scope>
    <source>
        <strain evidence="2 3">MCCC 1A11081</strain>
    </source>
</reference>
<accession>A0ABS9A6T5</accession>
<dbReference type="EMBL" id="JABFTX010000003">
    <property type="protein sequence ID" value="MCE8004237.1"/>
    <property type="molecule type" value="Genomic_DNA"/>
</dbReference>
<protein>
    <submittedName>
        <fullName evidence="2">DUF2730 family protein</fullName>
    </submittedName>
</protein>
<feature type="transmembrane region" description="Helical" evidence="1">
    <location>
        <begin position="12"/>
        <end position="30"/>
    </location>
</feature>